<dbReference type="Gene3D" id="3.10.129.10">
    <property type="entry name" value="Hotdog Thioesterase"/>
    <property type="match status" value="1"/>
</dbReference>
<dbReference type="Pfam" id="PF03061">
    <property type="entry name" value="4HBT"/>
    <property type="match status" value="1"/>
</dbReference>
<protein>
    <submittedName>
        <fullName evidence="3">PaaI family thioesterase</fullName>
    </submittedName>
</protein>
<dbReference type="EMBL" id="JAIPME010000001">
    <property type="protein sequence ID" value="MBZ2385742.1"/>
    <property type="molecule type" value="Genomic_DNA"/>
</dbReference>
<dbReference type="Proteomes" id="UP000734271">
    <property type="component" value="Unassembled WGS sequence"/>
</dbReference>
<feature type="domain" description="Thioesterase" evidence="2">
    <location>
        <begin position="34"/>
        <end position="107"/>
    </location>
</feature>
<dbReference type="CDD" id="cd03443">
    <property type="entry name" value="PaaI_thioesterase"/>
    <property type="match status" value="1"/>
</dbReference>
<dbReference type="PANTHER" id="PTHR42856">
    <property type="entry name" value="ACYL-COENZYME A THIOESTERASE PAAI"/>
    <property type="match status" value="1"/>
</dbReference>
<evidence type="ECO:0000313" key="3">
    <source>
        <dbReference type="EMBL" id="MBZ2385742.1"/>
    </source>
</evidence>
<dbReference type="NCBIfam" id="TIGR00369">
    <property type="entry name" value="unchar_dom_1"/>
    <property type="match status" value="1"/>
</dbReference>
<keyword evidence="1" id="KW-0378">Hydrolase</keyword>
<gene>
    <name evidence="3" type="ORF">K8P03_00170</name>
</gene>
<keyword evidence="4" id="KW-1185">Reference proteome</keyword>
<dbReference type="RefSeq" id="WP_223417476.1">
    <property type="nucleotide sequence ID" value="NZ_JAIPME010000001.1"/>
</dbReference>
<proteinExistence type="predicted"/>
<dbReference type="PANTHER" id="PTHR42856:SF1">
    <property type="entry name" value="ACYL-COENZYME A THIOESTERASE PAAI"/>
    <property type="match status" value="1"/>
</dbReference>
<sequence length="139" mass="15726">MSFSDQFDIEIREIDEDNLILRCKMEKNFLNELNVVHGGVLMTLADNASGYIASAKKYTAPTLSMTTHFLRPLMATDYIYAKAKVIKRGSRIITVDCEVYGDDEKTTAITRTEFAIINDKLEKSTTGNMAYSKGKYKTF</sequence>
<dbReference type="InterPro" id="IPR052723">
    <property type="entry name" value="Acyl-CoA_thioesterase_PaaI"/>
</dbReference>
<name>A0ABS7SW18_9FIRM</name>
<organism evidence="3 4">
    <name type="scientific">Anaerococcus murdochii</name>
    <dbReference type="NCBI Taxonomy" id="411577"/>
    <lineage>
        <taxon>Bacteria</taxon>
        <taxon>Bacillati</taxon>
        <taxon>Bacillota</taxon>
        <taxon>Tissierellia</taxon>
        <taxon>Tissierellales</taxon>
        <taxon>Peptoniphilaceae</taxon>
        <taxon>Anaerococcus</taxon>
    </lineage>
</organism>
<evidence type="ECO:0000259" key="2">
    <source>
        <dbReference type="Pfam" id="PF03061"/>
    </source>
</evidence>
<dbReference type="InterPro" id="IPR006683">
    <property type="entry name" value="Thioestr_dom"/>
</dbReference>
<dbReference type="InterPro" id="IPR029069">
    <property type="entry name" value="HotDog_dom_sf"/>
</dbReference>
<dbReference type="SUPFAM" id="SSF54637">
    <property type="entry name" value="Thioesterase/thiol ester dehydrase-isomerase"/>
    <property type="match status" value="1"/>
</dbReference>
<dbReference type="InterPro" id="IPR003736">
    <property type="entry name" value="PAAI_dom"/>
</dbReference>
<evidence type="ECO:0000313" key="4">
    <source>
        <dbReference type="Proteomes" id="UP000734271"/>
    </source>
</evidence>
<evidence type="ECO:0000256" key="1">
    <source>
        <dbReference type="ARBA" id="ARBA00022801"/>
    </source>
</evidence>
<reference evidence="3 4" key="1">
    <citation type="submission" date="2021-08" db="EMBL/GenBank/DDBJ databases">
        <title>FDA dAtabase for Regulatory Grade micrObial Sequences (FDA-ARGOS): Supporting development and validation of Infectious Disease Dx tests.</title>
        <authorList>
            <person name="Sproer C."/>
            <person name="Gronow S."/>
            <person name="Severitt S."/>
            <person name="Schroder I."/>
            <person name="Tallon L."/>
            <person name="Sadzewicz L."/>
            <person name="Zhao X."/>
            <person name="Boylan J."/>
            <person name="Ott S."/>
            <person name="Bowen H."/>
            <person name="Vavikolanu K."/>
            <person name="Hazen T."/>
            <person name="Aluvathingal J."/>
            <person name="Nadendla S."/>
            <person name="Lowell S."/>
            <person name="Myers T."/>
            <person name="Yan Y."/>
            <person name="Sichtig H."/>
        </authorList>
    </citation>
    <scope>NUCLEOTIDE SEQUENCE [LARGE SCALE GENOMIC DNA]</scope>
    <source>
        <strain evidence="3 4">FDAARGOS_1460</strain>
    </source>
</reference>
<accession>A0ABS7SW18</accession>
<comment type="caution">
    <text evidence="3">The sequence shown here is derived from an EMBL/GenBank/DDBJ whole genome shotgun (WGS) entry which is preliminary data.</text>
</comment>